<sequence length="76" mass="7421">MASRLTRKRLSAAVAAVAAAFALGIGGAGIADAAITPRCTNGGGQQPNGQQPTCTGQGLDDESVNPAGHLPGGHNK</sequence>
<dbReference type="InterPro" id="IPR006311">
    <property type="entry name" value="TAT_signal"/>
</dbReference>
<proteinExistence type="predicted"/>
<evidence type="ECO:0000256" key="1">
    <source>
        <dbReference type="SAM" id="MobiDB-lite"/>
    </source>
</evidence>
<accession>A0AB39PT94</accession>
<protein>
    <recommendedName>
        <fullName evidence="4">Intersectin-EH binding protein Ibp1</fullName>
    </recommendedName>
</protein>
<dbReference type="PROSITE" id="PS51318">
    <property type="entry name" value="TAT"/>
    <property type="match status" value="1"/>
</dbReference>
<feature type="region of interest" description="Disordered" evidence="1">
    <location>
        <begin position="35"/>
        <end position="76"/>
    </location>
</feature>
<evidence type="ECO:0000256" key="2">
    <source>
        <dbReference type="SAM" id="SignalP"/>
    </source>
</evidence>
<dbReference type="RefSeq" id="WP_369168853.1">
    <property type="nucleotide sequence ID" value="NZ_CP163439.1"/>
</dbReference>
<organism evidence="3">
    <name type="scientific">Streptomyces sp. R28</name>
    <dbReference type="NCBI Taxonomy" id="3238628"/>
    <lineage>
        <taxon>Bacteria</taxon>
        <taxon>Bacillati</taxon>
        <taxon>Actinomycetota</taxon>
        <taxon>Actinomycetes</taxon>
        <taxon>Kitasatosporales</taxon>
        <taxon>Streptomycetaceae</taxon>
        <taxon>Streptomyces</taxon>
    </lineage>
</organism>
<feature type="compositionally biased region" description="Low complexity" evidence="1">
    <location>
        <begin position="47"/>
        <end position="58"/>
    </location>
</feature>
<keyword evidence="2" id="KW-0732">Signal</keyword>
<reference evidence="3" key="1">
    <citation type="submission" date="2024-07" db="EMBL/GenBank/DDBJ databases">
        <authorList>
            <person name="Yu S.T."/>
        </authorList>
    </citation>
    <scope>NUCLEOTIDE SEQUENCE</scope>
    <source>
        <strain evidence="3">R28</strain>
    </source>
</reference>
<name>A0AB39PT94_9ACTN</name>
<dbReference type="AlphaFoldDB" id="A0AB39PT94"/>
<feature type="signal peptide" evidence="2">
    <location>
        <begin position="1"/>
        <end position="33"/>
    </location>
</feature>
<evidence type="ECO:0000313" key="3">
    <source>
        <dbReference type="EMBL" id="XDQ34260.1"/>
    </source>
</evidence>
<dbReference type="EMBL" id="CP163439">
    <property type="protein sequence ID" value="XDQ34260.1"/>
    <property type="molecule type" value="Genomic_DNA"/>
</dbReference>
<feature type="chain" id="PRO_5044322563" description="Intersectin-EH binding protein Ibp1" evidence="2">
    <location>
        <begin position="34"/>
        <end position="76"/>
    </location>
</feature>
<gene>
    <name evidence="3" type="ORF">AB5J49_13455</name>
</gene>
<evidence type="ECO:0008006" key="4">
    <source>
        <dbReference type="Google" id="ProtNLM"/>
    </source>
</evidence>